<keyword evidence="4" id="KW-0067">ATP-binding</keyword>
<feature type="region of interest" description="Disordered" evidence="6">
    <location>
        <begin position="1"/>
        <end position="75"/>
    </location>
</feature>
<dbReference type="InterPro" id="IPR027417">
    <property type="entry name" value="P-loop_NTPase"/>
</dbReference>
<dbReference type="SUPFAM" id="SSF49879">
    <property type="entry name" value="SMAD/FHA domain"/>
    <property type="match status" value="1"/>
</dbReference>
<dbReference type="InterPro" id="IPR008984">
    <property type="entry name" value="SMAD_FHA_dom_sf"/>
</dbReference>
<dbReference type="CDD" id="cd19520">
    <property type="entry name" value="RecA-like_ATAD1"/>
    <property type="match status" value="1"/>
</dbReference>
<dbReference type="InterPro" id="IPR003593">
    <property type="entry name" value="AAA+_ATPase"/>
</dbReference>
<sequence length="1274" mass="139167">MVETRRSSASTKRTASSGGTASPPPSKRSKALDASSSSSEVHSVPSDSPLETPSNLKDSVAESKEEAVCASDPQVVDHAKEADACDATMEEKPVEDDGEREVLASPTPMVGAVEERKKASRSVGAAIKRPVKSSVQVAWGKLLSQYSENPHLLIQGSSFTIGQDKNCNLRLDETSISKTLCRLQLLKQGLTSIVRLEIAGEKGIVKVNGNIIKKNTTINLKAGDELIFGSLGKHAYIFQQLANENVINAAETSPVAMSDQNCSTKGLLMETRSGDVSAVTGASILASLSNLRKDLSLLSSPTQDGENLKKDLEKPSLPSGLEVSDKCKRVNGFDGTIKKTALENNGGVDISPNEKAADLSADHPPNDTHLDNIDLAAHIDAEIGKIPGMNCDLRPLLQILAGSSASDFDASGGIFKTMDEQRKIVDLLKEFDPTTTLTGCSTRSLAFSDSLRQRILCSNDIDVSFDNFPYYLSETTKNILIASTYIHLKCTEFTKFAAGIPTVSPRILLSGPAGSEIYQETLTKALAKHFGARLLIVDSLMLPAVLSTNDVEVYKDNSRSEKPGVFLKQRVSQPDTSQVSQLKNLASTSSVEADIAGPSMFSSQNLPKQESSTATSKGYTFKAGDRVKFVGELDSAGSFPIQPHMRGPSNGCRGKVLLPFEENRSSKIGVRFDEPIPEGNDLGGLCEEDHGFFCSADMLRLDNSGSDDADKLAINELFEVACSESKNGPLVVFVKEVEKFIHGKPESYMTIKSKLENLPEGLVVIGSHTQLDNRKEKSHPGGVLFTKFGSNQTALLDLAFPDSFGRLERSKEMSKTLKHLVRLFPNKVPIQQPQDETLLSEWKQHLDRDVETLRANANILSIRSVLNRNGLCCRDLETLHIKDQALTTEDVEKIIGWSVSHCLMQSLEAPVQDTKLVIHSESILYGLSILQSIQNDSKSSKKSLKDVVTENEFEKKLLADVIPPSEIGVTFDDIGALENVKDTLKELVMLPLQRPELFCKGQLTKPCKGILLFGPPGTGKTMLAKAVATEAGANFINISMSSITSKWFGEGEKYVKAVFSLASKIAPSVIFVDEVDSMLGRRENPGEHEAMRKMKNEFMVNWDGLRTKDKERVLVLAATNRPFDLDEAVVRRLPRRLMVNLPDAPNREKILSVILAKEELATDVDLEVIANMTAGYSGSDLKNLCVTAAHRPIREILEKEKKEKNLALAENRSLPVLHGSADIRSLNMEDLRYAHEQVCASVSSESPNMNELIQWNELYGEGGSRKKNSLSYFM</sequence>
<keyword evidence="9" id="KW-1185">Reference proteome</keyword>
<keyword evidence="3" id="KW-1000">Mitochondrion outer membrane</keyword>
<dbReference type="Pfam" id="PF00498">
    <property type="entry name" value="FHA"/>
    <property type="match status" value="1"/>
</dbReference>
<feature type="compositionally biased region" description="Low complexity" evidence="6">
    <location>
        <begin position="7"/>
        <end position="21"/>
    </location>
</feature>
<evidence type="ECO:0000259" key="7">
    <source>
        <dbReference type="SMART" id="SM00382"/>
    </source>
</evidence>
<dbReference type="InterPro" id="IPR003959">
    <property type="entry name" value="ATPase_AAA_core"/>
</dbReference>
<dbReference type="GO" id="GO:0016887">
    <property type="term" value="F:ATP hydrolysis activity"/>
    <property type="evidence" value="ECO:0007669"/>
    <property type="project" value="InterPro"/>
</dbReference>
<feature type="compositionally biased region" description="Low complexity" evidence="6">
    <location>
        <begin position="32"/>
        <end position="49"/>
    </location>
</feature>
<dbReference type="Pfam" id="PF24933">
    <property type="entry name" value="DUF7751"/>
    <property type="match status" value="1"/>
</dbReference>
<keyword evidence="3" id="KW-0472">Membrane</keyword>
<dbReference type="PROSITE" id="PS00674">
    <property type="entry name" value="AAA"/>
    <property type="match status" value="1"/>
</dbReference>
<evidence type="ECO:0000256" key="1">
    <source>
        <dbReference type="ARBA" id="ARBA00004572"/>
    </source>
</evidence>
<evidence type="ECO:0000256" key="2">
    <source>
        <dbReference type="ARBA" id="ARBA00022741"/>
    </source>
</evidence>
<dbReference type="SUPFAM" id="SSF52540">
    <property type="entry name" value="P-loop containing nucleoside triphosphate hydrolases"/>
    <property type="match status" value="1"/>
</dbReference>
<keyword evidence="2" id="KW-0547">Nucleotide-binding</keyword>
<dbReference type="Gene3D" id="1.10.8.60">
    <property type="match status" value="1"/>
</dbReference>
<name>A0AAP0PCR1_9MAGN</name>
<evidence type="ECO:0000313" key="9">
    <source>
        <dbReference type="Proteomes" id="UP001419268"/>
    </source>
</evidence>
<protein>
    <recommendedName>
        <fullName evidence="7">AAA+ ATPase domain-containing protein</fullName>
    </recommendedName>
</protein>
<dbReference type="Gene3D" id="2.60.200.20">
    <property type="match status" value="1"/>
</dbReference>
<keyword evidence="5" id="KW-0496">Mitochondrion</keyword>
<dbReference type="PANTHER" id="PTHR45644:SF73">
    <property type="entry name" value="AAA-TYPE ATPASE FAMILY PROTEIN"/>
    <property type="match status" value="1"/>
</dbReference>
<dbReference type="InterPro" id="IPR056653">
    <property type="entry name" value="DUF7751"/>
</dbReference>
<dbReference type="SMART" id="SM00382">
    <property type="entry name" value="AAA"/>
    <property type="match status" value="1"/>
</dbReference>
<gene>
    <name evidence="8" type="ORF">Scep_009038</name>
</gene>
<dbReference type="InterPro" id="IPR041569">
    <property type="entry name" value="AAA_lid_3"/>
</dbReference>
<feature type="domain" description="AAA+ ATPase" evidence="7">
    <location>
        <begin position="1006"/>
        <end position="1143"/>
    </location>
</feature>
<reference evidence="8 9" key="1">
    <citation type="submission" date="2024-01" db="EMBL/GenBank/DDBJ databases">
        <title>Genome assemblies of Stephania.</title>
        <authorList>
            <person name="Yang L."/>
        </authorList>
    </citation>
    <scope>NUCLEOTIDE SEQUENCE [LARGE SCALE GENOMIC DNA]</scope>
    <source>
        <strain evidence="8">JXDWG</strain>
        <tissue evidence="8">Leaf</tissue>
    </source>
</reference>
<dbReference type="InterPro" id="IPR051701">
    <property type="entry name" value="Mito_OM_Translocase_MSP1"/>
</dbReference>
<dbReference type="FunFam" id="3.40.50.300:FF:000416">
    <property type="entry name" value="p-loop nucleoside triphosphate hydrolase superfamily protein"/>
    <property type="match status" value="1"/>
</dbReference>
<dbReference type="GO" id="GO:0005524">
    <property type="term" value="F:ATP binding"/>
    <property type="evidence" value="ECO:0007669"/>
    <property type="project" value="UniProtKB-KW"/>
</dbReference>
<dbReference type="InterPro" id="IPR003960">
    <property type="entry name" value="ATPase_AAA_CS"/>
</dbReference>
<comment type="caution">
    <text evidence="8">The sequence shown here is derived from an EMBL/GenBank/DDBJ whole genome shotgun (WGS) entry which is preliminary data.</text>
</comment>
<evidence type="ECO:0000313" key="8">
    <source>
        <dbReference type="EMBL" id="KAK9139357.1"/>
    </source>
</evidence>
<evidence type="ECO:0000256" key="3">
    <source>
        <dbReference type="ARBA" id="ARBA00022787"/>
    </source>
</evidence>
<dbReference type="PANTHER" id="PTHR45644">
    <property type="entry name" value="AAA ATPASE, PUTATIVE (AFU_ORTHOLOGUE AFUA_2G12920)-RELATED-RELATED"/>
    <property type="match status" value="1"/>
</dbReference>
<dbReference type="AlphaFoldDB" id="A0AAP0PCR1"/>
<evidence type="ECO:0000256" key="4">
    <source>
        <dbReference type="ARBA" id="ARBA00022840"/>
    </source>
</evidence>
<dbReference type="Pfam" id="PF00004">
    <property type="entry name" value="AAA"/>
    <property type="match status" value="1"/>
</dbReference>
<dbReference type="Proteomes" id="UP001419268">
    <property type="component" value="Unassembled WGS sequence"/>
</dbReference>
<dbReference type="Gene3D" id="3.40.50.300">
    <property type="entry name" value="P-loop containing nucleotide triphosphate hydrolases"/>
    <property type="match status" value="1"/>
</dbReference>
<dbReference type="InterPro" id="IPR000253">
    <property type="entry name" value="FHA_dom"/>
</dbReference>
<organism evidence="8 9">
    <name type="scientific">Stephania cephalantha</name>
    <dbReference type="NCBI Taxonomy" id="152367"/>
    <lineage>
        <taxon>Eukaryota</taxon>
        <taxon>Viridiplantae</taxon>
        <taxon>Streptophyta</taxon>
        <taxon>Embryophyta</taxon>
        <taxon>Tracheophyta</taxon>
        <taxon>Spermatophyta</taxon>
        <taxon>Magnoliopsida</taxon>
        <taxon>Ranunculales</taxon>
        <taxon>Menispermaceae</taxon>
        <taxon>Menispermoideae</taxon>
        <taxon>Cissampelideae</taxon>
        <taxon>Stephania</taxon>
    </lineage>
</organism>
<evidence type="ECO:0000256" key="6">
    <source>
        <dbReference type="SAM" id="MobiDB-lite"/>
    </source>
</evidence>
<dbReference type="Pfam" id="PF17862">
    <property type="entry name" value="AAA_lid_3"/>
    <property type="match status" value="1"/>
</dbReference>
<dbReference type="EMBL" id="JBBNAG010000004">
    <property type="protein sequence ID" value="KAK9139357.1"/>
    <property type="molecule type" value="Genomic_DNA"/>
</dbReference>
<proteinExistence type="predicted"/>
<dbReference type="GO" id="GO:0005741">
    <property type="term" value="C:mitochondrial outer membrane"/>
    <property type="evidence" value="ECO:0007669"/>
    <property type="project" value="UniProtKB-SubCell"/>
</dbReference>
<accession>A0AAP0PCR1</accession>
<comment type="subcellular location">
    <subcellularLocation>
        <location evidence="1">Mitochondrion outer membrane</location>
        <topology evidence="1">Single-pass membrane protein</topology>
    </subcellularLocation>
</comment>
<evidence type="ECO:0000256" key="5">
    <source>
        <dbReference type="ARBA" id="ARBA00023128"/>
    </source>
</evidence>